<keyword evidence="4" id="KW-1185">Reference proteome</keyword>
<feature type="transmembrane region" description="Helical" evidence="2">
    <location>
        <begin position="89"/>
        <end position="109"/>
    </location>
</feature>
<feature type="compositionally biased region" description="Basic and acidic residues" evidence="1">
    <location>
        <begin position="149"/>
        <end position="160"/>
    </location>
</feature>
<dbReference type="EMBL" id="CT573213">
    <property type="protein sequence ID" value="CAJ64737.1"/>
    <property type="molecule type" value="Genomic_DNA"/>
</dbReference>
<evidence type="ECO:0000256" key="1">
    <source>
        <dbReference type="SAM" id="MobiDB-lite"/>
    </source>
</evidence>
<accession>Q0RCT7</accession>
<proteinExistence type="predicted"/>
<dbReference type="RefSeq" id="WP_011607164.1">
    <property type="nucleotide sequence ID" value="NC_008278.1"/>
</dbReference>
<feature type="compositionally biased region" description="Basic and acidic residues" evidence="1">
    <location>
        <begin position="123"/>
        <end position="134"/>
    </location>
</feature>
<feature type="transmembrane region" description="Helical" evidence="2">
    <location>
        <begin position="60"/>
        <end position="83"/>
    </location>
</feature>
<feature type="region of interest" description="Disordered" evidence="1">
    <location>
        <begin position="115"/>
        <end position="160"/>
    </location>
</feature>
<keyword evidence="2" id="KW-0812">Transmembrane</keyword>
<organism evidence="3 4">
    <name type="scientific">Frankia alni (strain DSM 45986 / CECT 9034 / ACN14a)</name>
    <dbReference type="NCBI Taxonomy" id="326424"/>
    <lineage>
        <taxon>Bacteria</taxon>
        <taxon>Bacillati</taxon>
        <taxon>Actinomycetota</taxon>
        <taxon>Actinomycetes</taxon>
        <taxon>Frankiales</taxon>
        <taxon>Frankiaceae</taxon>
        <taxon>Frankia</taxon>
    </lineage>
</organism>
<evidence type="ECO:0000313" key="4">
    <source>
        <dbReference type="Proteomes" id="UP000000657"/>
    </source>
</evidence>
<dbReference type="KEGG" id="fal:FRAAL6113"/>
<dbReference type="HOGENOM" id="CLU_1649628_0_0_11"/>
<keyword evidence="2" id="KW-0472">Membrane</keyword>
<name>Q0RCT7_FRAAA</name>
<gene>
    <name evidence="3" type="ordered locus">FRAAL6113</name>
</gene>
<keyword evidence="2" id="KW-1133">Transmembrane helix</keyword>
<feature type="transmembrane region" description="Helical" evidence="2">
    <location>
        <begin position="36"/>
        <end position="53"/>
    </location>
</feature>
<evidence type="ECO:0000256" key="2">
    <source>
        <dbReference type="SAM" id="Phobius"/>
    </source>
</evidence>
<evidence type="ECO:0000313" key="3">
    <source>
        <dbReference type="EMBL" id="CAJ64737.1"/>
    </source>
</evidence>
<protein>
    <submittedName>
        <fullName evidence="3">Uncharacterized protein</fullName>
    </submittedName>
</protein>
<dbReference type="STRING" id="326424.FRAAL6113"/>
<dbReference type="Proteomes" id="UP000000657">
    <property type="component" value="Chromosome"/>
</dbReference>
<reference evidence="3 4" key="1">
    <citation type="journal article" date="2007" name="Genome Res.">
        <title>Genome characteristics of facultatively symbiotic Frankia sp. strains reflect host range and host plant biogeography.</title>
        <authorList>
            <person name="Normand P."/>
            <person name="Lapierre P."/>
            <person name="Tisa L.S."/>
            <person name="Gogarten J.P."/>
            <person name="Alloisio N."/>
            <person name="Bagnarol E."/>
            <person name="Bassi C.A."/>
            <person name="Berry A.M."/>
            <person name="Bickhart D.M."/>
            <person name="Choisne N."/>
            <person name="Couloux A."/>
            <person name="Cournoyer B."/>
            <person name="Cruveiller S."/>
            <person name="Daubin V."/>
            <person name="Demange N."/>
            <person name="Francino M.P."/>
            <person name="Goltsman E."/>
            <person name="Huang Y."/>
            <person name="Kopp O.R."/>
            <person name="Labarre L."/>
            <person name="Lapidus A."/>
            <person name="Lavire C."/>
            <person name="Marechal J."/>
            <person name="Martinez M."/>
            <person name="Mastronunzio J.E."/>
            <person name="Mullin B.C."/>
            <person name="Niemann J."/>
            <person name="Pujic P."/>
            <person name="Rawnsley T."/>
            <person name="Rouy Z."/>
            <person name="Schenowitz C."/>
            <person name="Sellstedt A."/>
            <person name="Tavares F."/>
            <person name="Tomkins J.P."/>
            <person name="Vallenet D."/>
            <person name="Valverde C."/>
            <person name="Wall L.G."/>
            <person name="Wang Y."/>
            <person name="Medigue C."/>
            <person name="Benson D.R."/>
        </authorList>
    </citation>
    <scope>NUCLEOTIDE SEQUENCE [LARGE SCALE GENOMIC DNA]</scope>
    <source>
        <strain evidence="4">DSM 45986 / CECT 9034 / ACN14a</strain>
    </source>
</reference>
<dbReference type="AlphaFoldDB" id="Q0RCT7"/>
<sequence>MTPWRAVTLRVSALGLLSVIVPLLEAADTGGAMRVVLALAFHVTIPGVPLLLLARLDSPVLIGCAGGALSIALTIAGAQLMLWSDAWHPLALVVVLALVSLAALAVDLWRGRRSAARPGSQRSGRDRSDSERASARRSGSRRAGSVRDGAVRDGLRGSGA</sequence>